<reference evidence="3" key="1">
    <citation type="journal article" date="2017" name="Mycologia">
        <title>Fusarium algeriense, sp. nov., a novel toxigenic crown rot pathogen of durum wheat from Algeria is nested in the Fusarium burgessii species complex.</title>
        <authorList>
            <person name="Laraba I."/>
            <person name="Keddad A."/>
            <person name="Boureghda H."/>
            <person name="Abdallah N."/>
            <person name="Vaughan M.M."/>
            <person name="Proctor R.H."/>
            <person name="Busman M."/>
            <person name="O'Donnell K."/>
        </authorList>
    </citation>
    <scope>NUCLEOTIDE SEQUENCE</scope>
    <source>
        <strain evidence="3">NRRL 25174</strain>
    </source>
</reference>
<dbReference type="OrthoDB" id="5086500at2759"/>
<proteinExistence type="predicted"/>
<organism evidence="3 4">
    <name type="scientific">Fusarium beomiforme</name>
    <dbReference type="NCBI Taxonomy" id="44412"/>
    <lineage>
        <taxon>Eukaryota</taxon>
        <taxon>Fungi</taxon>
        <taxon>Dikarya</taxon>
        <taxon>Ascomycota</taxon>
        <taxon>Pezizomycotina</taxon>
        <taxon>Sordariomycetes</taxon>
        <taxon>Hypocreomycetidae</taxon>
        <taxon>Hypocreales</taxon>
        <taxon>Nectriaceae</taxon>
        <taxon>Fusarium</taxon>
        <taxon>Fusarium burgessii species complex</taxon>
    </lineage>
</organism>
<keyword evidence="2" id="KW-1133">Transmembrane helix</keyword>
<dbReference type="PANTHER" id="PTHR34414">
    <property type="entry name" value="HET DOMAIN-CONTAINING PROTEIN-RELATED"/>
    <property type="match status" value="1"/>
</dbReference>
<dbReference type="Pfam" id="PF20246">
    <property type="entry name" value="DUF6601"/>
    <property type="match status" value="1"/>
</dbReference>
<sequence length="332" mass="38110">MNKLEKNVTSSECKPPFPPTSSLISQDDLVFPAAFNDISPLARELQPLRLDNRNEVQRFLTAFFDLSRFNAIRSLLWLIAVHGAPRSLYYQKFLGRDIVIAEELDLHLVWAKWRIFIKPLPEFLLNYEFWEANISCDPKLHRAACGLLYSYCGLIRFGHDLQIAKDYHLIHDSVDYRAWTDFSRVILPNLNPRDPNIMDRRFQYGELRLNRLDTIYRYSPYKFSISSILQGFPHALTESYVPYMDQYNNAVSAFGVIVIVLSAFNLSLSAHSKNPDVDLQQAAYGFAIFAMILCAVLVGLFIVLPFISSLATIYGSMATRKHLAKRQGDSRV</sequence>
<feature type="transmembrane region" description="Helical" evidence="2">
    <location>
        <begin position="250"/>
        <end position="270"/>
    </location>
</feature>
<protein>
    <submittedName>
        <fullName evidence="3">Uncharacterized protein</fullName>
    </submittedName>
</protein>
<reference evidence="3" key="2">
    <citation type="submission" date="2020-02" db="EMBL/GenBank/DDBJ databases">
        <title>Identification and distribution of gene clusters putatively required for synthesis of sphingolipid metabolism inhibitors in phylogenetically diverse species of the filamentous fungus Fusarium.</title>
        <authorList>
            <person name="Kim H.-S."/>
            <person name="Busman M."/>
            <person name="Brown D.W."/>
            <person name="Divon H."/>
            <person name="Uhlig S."/>
            <person name="Proctor R.H."/>
        </authorList>
    </citation>
    <scope>NUCLEOTIDE SEQUENCE</scope>
    <source>
        <strain evidence="3">NRRL 25174</strain>
    </source>
</reference>
<feature type="region of interest" description="Disordered" evidence="1">
    <location>
        <begin position="1"/>
        <end position="20"/>
    </location>
</feature>
<evidence type="ECO:0000313" key="3">
    <source>
        <dbReference type="EMBL" id="KAF4334653.1"/>
    </source>
</evidence>
<feature type="transmembrane region" description="Helical" evidence="2">
    <location>
        <begin position="282"/>
        <end position="315"/>
    </location>
</feature>
<keyword evidence="2" id="KW-0472">Membrane</keyword>
<evidence type="ECO:0000313" key="4">
    <source>
        <dbReference type="Proteomes" id="UP000730481"/>
    </source>
</evidence>
<dbReference type="PANTHER" id="PTHR34414:SF1">
    <property type="entry name" value="SUBTILISIN-LIKE SERINE PROTEASE"/>
    <property type="match status" value="1"/>
</dbReference>
<evidence type="ECO:0000256" key="2">
    <source>
        <dbReference type="SAM" id="Phobius"/>
    </source>
</evidence>
<dbReference type="AlphaFoldDB" id="A0A9P5A9R4"/>
<evidence type="ECO:0000256" key="1">
    <source>
        <dbReference type="SAM" id="MobiDB-lite"/>
    </source>
</evidence>
<gene>
    <name evidence="3" type="ORF">FBEOM_11486</name>
</gene>
<dbReference type="InterPro" id="IPR046536">
    <property type="entry name" value="DUF6601"/>
</dbReference>
<keyword evidence="2" id="KW-0812">Transmembrane</keyword>
<keyword evidence="4" id="KW-1185">Reference proteome</keyword>
<dbReference type="Proteomes" id="UP000730481">
    <property type="component" value="Unassembled WGS sequence"/>
</dbReference>
<accession>A0A9P5A9R4</accession>
<name>A0A9P5A9R4_9HYPO</name>
<comment type="caution">
    <text evidence="3">The sequence shown here is derived from an EMBL/GenBank/DDBJ whole genome shotgun (WGS) entry which is preliminary data.</text>
</comment>
<dbReference type="EMBL" id="PVQB02000657">
    <property type="protein sequence ID" value="KAF4334653.1"/>
    <property type="molecule type" value="Genomic_DNA"/>
</dbReference>